<dbReference type="AlphaFoldDB" id="A0A0A9HAF9"/>
<reference evidence="1" key="1">
    <citation type="submission" date="2014-09" db="EMBL/GenBank/DDBJ databases">
        <authorList>
            <person name="Magalhaes I.L.F."/>
            <person name="Oliveira U."/>
            <person name="Santos F.R."/>
            <person name="Vidigal T.H.D.A."/>
            <person name="Brescovit A.D."/>
            <person name="Santos A.J."/>
        </authorList>
    </citation>
    <scope>NUCLEOTIDE SEQUENCE</scope>
    <source>
        <tissue evidence="1">Shoot tissue taken approximately 20 cm above the soil surface</tissue>
    </source>
</reference>
<sequence length="50" mass="5722">MLKKTVLGWMPVLIISKANPSASFHLPRVQRPRIREVKIVMSRVNPSLII</sequence>
<accession>A0A0A9HAF9</accession>
<dbReference type="EMBL" id="GBRH01167998">
    <property type="protein sequence ID" value="JAE29898.1"/>
    <property type="molecule type" value="Transcribed_RNA"/>
</dbReference>
<evidence type="ECO:0000313" key="1">
    <source>
        <dbReference type="EMBL" id="JAE29898.1"/>
    </source>
</evidence>
<protein>
    <submittedName>
        <fullName evidence="1">Uncharacterized protein</fullName>
    </submittedName>
</protein>
<organism evidence="1">
    <name type="scientific">Arundo donax</name>
    <name type="common">Giant reed</name>
    <name type="synonym">Donax arundinaceus</name>
    <dbReference type="NCBI Taxonomy" id="35708"/>
    <lineage>
        <taxon>Eukaryota</taxon>
        <taxon>Viridiplantae</taxon>
        <taxon>Streptophyta</taxon>
        <taxon>Embryophyta</taxon>
        <taxon>Tracheophyta</taxon>
        <taxon>Spermatophyta</taxon>
        <taxon>Magnoliopsida</taxon>
        <taxon>Liliopsida</taxon>
        <taxon>Poales</taxon>
        <taxon>Poaceae</taxon>
        <taxon>PACMAD clade</taxon>
        <taxon>Arundinoideae</taxon>
        <taxon>Arundineae</taxon>
        <taxon>Arundo</taxon>
    </lineage>
</organism>
<reference evidence="1" key="2">
    <citation type="journal article" date="2015" name="Data Brief">
        <title>Shoot transcriptome of the giant reed, Arundo donax.</title>
        <authorList>
            <person name="Barrero R.A."/>
            <person name="Guerrero F.D."/>
            <person name="Moolhuijzen P."/>
            <person name="Goolsby J.A."/>
            <person name="Tidwell J."/>
            <person name="Bellgard S.E."/>
            <person name="Bellgard M.I."/>
        </authorList>
    </citation>
    <scope>NUCLEOTIDE SEQUENCE</scope>
    <source>
        <tissue evidence="1">Shoot tissue taken approximately 20 cm above the soil surface</tissue>
    </source>
</reference>
<name>A0A0A9HAF9_ARUDO</name>
<proteinExistence type="predicted"/>